<evidence type="ECO:0000313" key="6">
    <source>
        <dbReference type="EMBL" id="SHJ63015.1"/>
    </source>
</evidence>
<keyword evidence="2 6" id="KW-0808">Transferase</keyword>
<dbReference type="EMBL" id="FQZB01000009">
    <property type="protein sequence ID" value="SHJ63015.1"/>
    <property type="molecule type" value="Genomic_DNA"/>
</dbReference>
<dbReference type="InterPro" id="IPR001227">
    <property type="entry name" value="Ac_transferase_dom_sf"/>
</dbReference>
<organism evidence="6 7">
    <name type="scientific">Clostridium cavendishii DSM 21758</name>
    <dbReference type="NCBI Taxonomy" id="1121302"/>
    <lineage>
        <taxon>Bacteria</taxon>
        <taxon>Bacillati</taxon>
        <taxon>Bacillota</taxon>
        <taxon>Clostridia</taxon>
        <taxon>Eubacteriales</taxon>
        <taxon>Clostridiaceae</taxon>
        <taxon>Clostridium</taxon>
    </lineage>
</organism>
<dbReference type="PANTHER" id="PTHR42681:SF1">
    <property type="entry name" value="MALONYL-COA-ACYL CARRIER PROTEIN TRANSACYLASE, MITOCHONDRIAL"/>
    <property type="match status" value="1"/>
</dbReference>
<dbReference type="PANTHER" id="PTHR42681">
    <property type="entry name" value="MALONYL-COA-ACYL CARRIER PROTEIN TRANSACYLASE, MITOCHONDRIAL"/>
    <property type="match status" value="1"/>
</dbReference>
<protein>
    <recommendedName>
        <fullName evidence="1">[acyl-carrier-protein] S-malonyltransferase</fullName>
        <ecNumber evidence="1">2.3.1.39</ecNumber>
    </recommendedName>
</protein>
<accession>A0A1M6KVL0</accession>
<name>A0A1M6KVL0_9CLOT</name>
<dbReference type="EC" id="2.3.1.39" evidence="1"/>
<dbReference type="STRING" id="1121302.SAMN02745163_02310"/>
<dbReference type="GO" id="GO:0006633">
    <property type="term" value="P:fatty acid biosynthetic process"/>
    <property type="evidence" value="ECO:0007669"/>
    <property type="project" value="TreeGrafter"/>
</dbReference>
<dbReference type="InterPro" id="IPR050858">
    <property type="entry name" value="Mal-CoA-ACP_Trans/PKS_FabD"/>
</dbReference>
<dbReference type="InterPro" id="IPR016035">
    <property type="entry name" value="Acyl_Trfase/lysoPLipase"/>
</dbReference>
<dbReference type="RefSeq" id="WP_072987462.1">
    <property type="nucleotide sequence ID" value="NZ_FQZB01000009.1"/>
</dbReference>
<dbReference type="OrthoDB" id="9805460at2"/>
<dbReference type="Gene3D" id="3.40.366.10">
    <property type="entry name" value="Malonyl-Coenzyme A Acyl Carrier Protein, domain 2"/>
    <property type="match status" value="1"/>
</dbReference>
<sequence length="414" mass="47533">MHKLAFLFPGQGSHFVGMCQSMYNEFSIVRETFNEAEEVLGIDLKKLCFEGPLSQLSKTGNAHMAIFTSSVAIFRTFMKEIGYNPQFLAGHSLGEYSALTCSGIFSFKDGLNIVKYRAEIAAMAEHDKDGGMTIIDNIDNSIVEEQCLKAQKEGKKVYISCYNTKKQTSISGLKNDVMEVEEKILDLGGQITPLFGSAPYHSSLMDEASLKLEEYLNKIHIGNFRYPVVSNFTGALYKDPKEVIFYLKNHFTNPVKWIDTIRFMDNKGITMFVEMGVKNLLTTMINNNKIQIQCFGQKDERHNLIQLFTKTEGYKKHLPTFISKCLVAAVSTENHNWNNNEYEEGVIKPYKRIVEIQDYYGSEKCEYEVFHMEEALKCLKQIFETKIVSKKEQKEWITQILEETGTIYLFRDFQ</sequence>
<proteinExistence type="predicted"/>
<gene>
    <name evidence="6" type="ORF">SAMN02745163_02310</name>
</gene>
<evidence type="ECO:0000256" key="3">
    <source>
        <dbReference type="ARBA" id="ARBA00023315"/>
    </source>
</evidence>
<dbReference type="InterPro" id="IPR014043">
    <property type="entry name" value="Acyl_transferase_dom"/>
</dbReference>
<keyword evidence="3" id="KW-0012">Acyltransferase</keyword>
<evidence type="ECO:0000256" key="2">
    <source>
        <dbReference type="ARBA" id="ARBA00022679"/>
    </source>
</evidence>
<dbReference type="GO" id="GO:0004314">
    <property type="term" value="F:[acyl-carrier-protein] S-malonyltransferase activity"/>
    <property type="evidence" value="ECO:0007669"/>
    <property type="project" value="UniProtKB-EC"/>
</dbReference>
<evidence type="ECO:0000313" key="7">
    <source>
        <dbReference type="Proteomes" id="UP000184310"/>
    </source>
</evidence>
<dbReference type="GO" id="GO:0005829">
    <property type="term" value="C:cytosol"/>
    <property type="evidence" value="ECO:0007669"/>
    <property type="project" value="TreeGrafter"/>
</dbReference>
<evidence type="ECO:0000256" key="4">
    <source>
        <dbReference type="ARBA" id="ARBA00048462"/>
    </source>
</evidence>
<dbReference type="SMART" id="SM00827">
    <property type="entry name" value="PKS_AT"/>
    <property type="match status" value="1"/>
</dbReference>
<dbReference type="Gene3D" id="3.30.70.250">
    <property type="entry name" value="Malonyl-CoA ACP transacylase, ACP-binding"/>
    <property type="match status" value="1"/>
</dbReference>
<dbReference type="AlphaFoldDB" id="A0A1M6KVL0"/>
<evidence type="ECO:0000259" key="5">
    <source>
        <dbReference type="SMART" id="SM00827"/>
    </source>
</evidence>
<comment type="catalytic activity">
    <reaction evidence="4">
        <text>holo-[ACP] + malonyl-CoA = malonyl-[ACP] + CoA</text>
        <dbReference type="Rhea" id="RHEA:41792"/>
        <dbReference type="Rhea" id="RHEA-COMP:9623"/>
        <dbReference type="Rhea" id="RHEA-COMP:9685"/>
        <dbReference type="ChEBI" id="CHEBI:57287"/>
        <dbReference type="ChEBI" id="CHEBI:57384"/>
        <dbReference type="ChEBI" id="CHEBI:64479"/>
        <dbReference type="ChEBI" id="CHEBI:78449"/>
        <dbReference type="EC" id="2.3.1.39"/>
    </reaction>
</comment>
<reference evidence="6 7" key="1">
    <citation type="submission" date="2016-11" db="EMBL/GenBank/DDBJ databases">
        <authorList>
            <person name="Jaros S."/>
            <person name="Januszkiewicz K."/>
            <person name="Wedrychowicz H."/>
        </authorList>
    </citation>
    <scope>NUCLEOTIDE SEQUENCE [LARGE SCALE GENOMIC DNA]</scope>
    <source>
        <strain evidence="6 7">DSM 21758</strain>
    </source>
</reference>
<dbReference type="Proteomes" id="UP000184310">
    <property type="component" value="Unassembled WGS sequence"/>
</dbReference>
<evidence type="ECO:0000256" key="1">
    <source>
        <dbReference type="ARBA" id="ARBA00013258"/>
    </source>
</evidence>
<dbReference type="Pfam" id="PF00698">
    <property type="entry name" value="Acyl_transf_1"/>
    <property type="match status" value="1"/>
</dbReference>
<feature type="domain" description="Malonyl-CoA:ACP transacylase (MAT)" evidence="5">
    <location>
        <begin position="7"/>
        <end position="300"/>
    </location>
</feature>
<keyword evidence="7" id="KW-1185">Reference proteome</keyword>
<dbReference type="SUPFAM" id="SSF52151">
    <property type="entry name" value="FabD/lysophospholipase-like"/>
    <property type="match status" value="1"/>
</dbReference>